<dbReference type="AlphaFoldDB" id="A0A317QHT7"/>
<dbReference type="OrthoDB" id="3712018at2"/>
<name>A0A317QHT7_9ACTN</name>
<proteinExistence type="predicted"/>
<feature type="compositionally biased region" description="Gly residues" evidence="1">
    <location>
        <begin position="143"/>
        <end position="162"/>
    </location>
</feature>
<dbReference type="RefSeq" id="WP_110004975.1">
    <property type="nucleotide sequence ID" value="NZ_QGTX01000001.1"/>
</dbReference>
<feature type="compositionally biased region" description="Basic and acidic residues" evidence="1">
    <location>
        <begin position="167"/>
        <end position="180"/>
    </location>
</feature>
<feature type="compositionally biased region" description="Polar residues" evidence="1">
    <location>
        <begin position="189"/>
        <end position="198"/>
    </location>
</feature>
<dbReference type="InterPro" id="IPR014747">
    <property type="entry name" value="Bac_photo_RC_H_C"/>
</dbReference>
<dbReference type="EMBL" id="QGTX01000001">
    <property type="protein sequence ID" value="PWW22327.1"/>
    <property type="molecule type" value="Genomic_DNA"/>
</dbReference>
<dbReference type="Gene3D" id="3.90.50.10">
    <property type="entry name" value="Photosynthetic Reaction Center, subunit H, domain 2"/>
    <property type="match status" value="1"/>
</dbReference>
<evidence type="ECO:0000313" key="5">
    <source>
        <dbReference type="Proteomes" id="UP000246661"/>
    </source>
</evidence>
<comment type="caution">
    <text evidence="4">The sequence shown here is derived from an EMBL/GenBank/DDBJ whole genome shotgun (WGS) entry which is preliminary data.</text>
</comment>
<feature type="compositionally biased region" description="Basic and acidic residues" evidence="1">
    <location>
        <begin position="329"/>
        <end position="353"/>
    </location>
</feature>
<dbReference type="Proteomes" id="UP000246661">
    <property type="component" value="Unassembled WGS sequence"/>
</dbReference>
<dbReference type="GO" id="GO:0019684">
    <property type="term" value="P:photosynthesis, light reaction"/>
    <property type="evidence" value="ECO:0007669"/>
    <property type="project" value="InterPro"/>
</dbReference>
<dbReference type="InterPro" id="IPR027275">
    <property type="entry name" value="PRC-brl_dom"/>
</dbReference>
<dbReference type="PANTHER" id="PTHR38463">
    <property type="entry name" value="STRESS RESPONSE PROTEIN YSNF"/>
    <property type="match status" value="1"/>
</dbReference>
<feature type="compositionally biased region" description="Low complexity" evidence="1">
    <location>
        <begin position="108"/>
        <end position="125"/>
    </location>
</feature>
<dbReference type="Pfam" id="PF05239">
    <property type="entry name" value="PRC"/>
    <property type="match status" value="1"/>
</dbReference>
<dbReference type="InterPro" id="IPR011033">
    <property type="entry name" value="PRC_barrel-like_sf"/>
</dbReference>
<feature type="compositionally biased region" description="Low complexity" evidence="1">
    <location>
        <begin position="316"/>
        <end position="328"/>
    </location>
</feature>
<evidence type="ECO:0000259" key="3">
    <source>
        <dbReference type="Pfam" id="PF09557"/>
    </source>
</evidence>
<feature type="region of interest" description="Disordered" evidence="1">
    <location>
        <begin position="291"/>
        <end position="353"/>
    </location>
</feature>
<dbReference type="Pfam" id="PF09557">
    <property type="entry name" value="DUF2382"/>
    <property type="match status" value="1"/>
</dbReference>
<protein>
    <submittedName>
        <fullName evidence="4">Uncharacterized protein (TIGR02271 family)</fullName>
    </submittedName>
</protein>
<feature type="region of interest" description="Disordered" evidence="1">
    <location>
        <begin position="108"/>
        <end position="202"/>
    </location>
</feature>
<reference evidence="5" key="1">
    <citation type="submission" date="2018-05" db="EMBL/GenBank/DDBJ databases">
        <authorList>
            <person name="Klenk H.-P."/>
            <person name="Huntemann M."/>
            <person name="Clum A."/>
            <person name="Pillay M."/>
            <person name="Palaniappan K."/>
            <person name="Varghese N."/>
            <person name="Mikhailova N."/>
            <person name="Stamatis D."/>
            <person name="Reddy T."/>
            <person name="Daum C."/>
            <person name="Shapiro N."/>
            <person name="Ivanova N."/>
            <person name="Kyrpides N."/>
            <person name="Woyke T."/>
        </authorList>
    </citation>
    <scope>NUCLEOTIDE SEQUENCE [LARGE SCALE GENOMIC DNA]</scope>
    <source>
        <strain evidence="5">DSM 45417</strain>
    </source>
</reference>
<organism evidence="4 5">
    <name type="scientific">Geodermatophilus normandii</name>
    <dbReference type="NCBI Taxonomy" id="1137989"/>
    <lineage>
        <taxon>Bacteria</taxon>
        <taxon>Bacillati</taxon>
        <taxon>Actinomycetota</taxon>
        <taxon>Actinomycetes</taxon>
        <taxon>Geodermatophilales</taxon>
        <taxon>Geodermatophilaceae</taxon>
        <taxon>Geodermatophilus</taxon>
    </lineage>
</organism>
<feature type="domain" description="PRC-barrel" evidence="2">
    <location>
        <begin position="6"/>
        <end position="75"/>
    </location>
</feature>
<dbReference type="NCBIfam" id="TIGR02271">
    <property type="entry name" value="YsnF/AvaK domain"/>
    <property type="match status" value="1"/>
</dbReference>
<gene>
    <name evidence="4" type="ORF">JD79_01478</name>
</gene>
<dbReference type="GO" id="GO:0030077">
    <property type="term" value="C:plasma membrane light-harvesting complex"/>
    <property type="evidence" value="ECO:0007669"/>
    <property type="project" value="InterPro"/>
</dbReference>
<evidence type="ECO:0000313" key="4">
    <source>
        <dbReference type="EMBL" id="PWW22327.1"/>
    </source>
</evidence>
<sequence>MIGTDTISRVIGQDVYDESGEKIGSASEVYLDDETGQPEWATVRTGLFGTKESFVPLRDADLTNDGLRVRVSKAQVKDAPKIDTDGHLSPQEEQELYRYYGLGFGSGTQTQTTTQTTTDTGTAGTYSMDQDRSQQDLTTAGTGTVGTAGTGTVGTAGTGTAGTAGYTDRDRDGVRDDLETRGAVGHDTSGPTTDSAMTRSEEHLNVGTQRVEAGRARLRKYVVSENVTQTVPVSHEEVRVEREPITDANIGNALDGPAISEEEHEVVLHAERPVVEKEAVPVERVRLDTETVTEQQQVSEEVRREEIEVDGGQTGVAGTTTGTTTGTTGHDDRGLVQKAKDALDRDNDGKIGR</sequence>
<keyword evidence="5" id="KW-1185">Reference proteome</keyword>
<evidence type="ECO:0000256" key="1">
    <source>
        <dbReference type="SAM" id="MobiDB-lite"/>
    </source>
</evidence>
<feature type="domain" description="DUF2382" evidence="3">
    <location>
        <begin position="197"/>
        <end position="309"/>
    </location>
</feature>
<evidence type="ECO:0000259" key="2">
    <source>
        <dbReference type="Pfam" id="PF05239"/>
    </source>
</evidence>
<dbReference type="PANTHER" id="PTHR38463:SF1">
    <property type="entry name" value="STRESS RESPONSE PROTEIN YSNF"/>
    <property type="match status" value="1"/>
</dbReference>
<dbReference type="InterPro" id="IPR052967">
    <property type="entry name" value="Stress_Response_Assoc"/>
</dbReference>
<dbReference type="InterPro" id="IPR019060">
    <property type="entry name" value="DUF2382"/>
</dbReference>
<accession>A0A317QHT7</accession>
<dbReference type="SUPFAM" id="SSF50346">
    <property type="entry name" value="PRC-barrel domain"/>
    <property type="match status" value="1"/>
</dbReference>